<dbReference type="Proteomes" id="UP001172778">
    <property type="component" value="Unassembled WGS sequence"/>
</dbReference>
<dbReference type="NCBIfam" id="NF010621">
    <property type="entry name" value="PRK14014.1"/>
    <property type="match status" value="1"/>
</dbReference>
<dbReference type="GO" id="GO:0016746">
    <property type="term" value="F:acyltransferase activity"/>
    <property type="evidence" value="ECO:0007669"/>
    <property type="project" value="UniProtKB-KW"/>
</dbReference>
<comment type="caution">
    <text evidence="3">The sequence shown here is derived from an EMBL/GenBank/DDBJ whole genome shotgun (WGS) entry which is preliminary data.</text>
</comment>
<keyword evidence="3" id="KW-0808">Transferase</keyword>
<dbReference type="InterPro" id="IPR002123">
    <property type="entry name" value="Plipid/glycerol_acylTrfase"/>
</dbReference>
<name>A0ABT7DWI2_9NEIS</name>
<evidence type="ECO:0000256" key="1">
    <source>
        <dbReference type="SAM" id="Phobius"/>
    </source>
</evidence>
<proteinExistence type="predicted"/>
<dbReference type="SMART" id="SM00563">
    <property type="entry name" value="PlsC"/>
    <property type="match status" value="1"/>
</dbReference>
<evidence type="ECO:0000313" key="4">
    <source>
        <dbReference type="Proteomes" id="UP001172778"/>
    </source>
</evidence>
<evidence type="ECO:0000313" key="3">
    <source>
        <dbReference type="EMBL" id="MDK2123520.1"/>
    </source>
</evidence>
<dbReference type="PANTHER" id="PTHR10983">
    <property type="entry name" value="1-ACYLGLYCEROL-3-PHOSPHATE ACYLTRANSFERASE-RELATED"/>
    <property type="match status" value="1"/>
</dbReference>
<keyword evidence="1" id="KW-1133">Transmembrane helix</keyword>
<keyword evidence="4" id="KW-1185">Reference proteome</keyword>
<protein>
    <submittedName>
        <fullName evidence="3">Acyltransferase</fullName>
        <ecNumber evidence="3">2.3.-.-</ecNumber>
    </submittedName>
</protein>
<organism evidence="3 4">
    <name type="scientific">Parachitinimonas caeni</name>
    <dbReference type="NCBI Taxonomy" id="3031301"/>
    <lineage>
        <taxon>Bacteria</taxon>
        <taxon>Pseudomonadati</taxon>
        <taxon>Pseudomonadota</taxon>
        <taxon>Betaproteobacteria</taxon>
        <taxon>Neisseriales</taxon>
        <taxon>Chitinibacteraceae</taxon>
        <taxon>Parachitinimonas</taxon>
    </lineage>
</organism>
<sequence length="303" mass="34831">MLRFLPAPLKGALNALALALNTILWAIMIFAMAIVKLLLPFKAARKPVDRILQNLASNWITGNGIWMHLTQKTRWQVSGVDDLQAKGWYLVNCNHQSWVDIFVLQRVFNGRIPFLKFFLKQELIYVPVMGLAWWALDFPFMKRHSAAYLAKHPEKRLEDQETTRKACAKFALIPTSVMSFAEGTRFTPGKHRHQQSPYRHLLRPKVGALALALNAMGERFQALIDVTIVYPEGVPNFWQFMCGKVDRVVVHVKSRPIPANLIGRDYGADAEFRTSIQQWANEMWDEKDRLITELHEEKEALPV</sequence>
<keyword evidence="1" id="KW-0812">Transmembrane</keyword>
<evidence type="ECO:0000259" key="2">
    <source>
        <dbReference type="SMART" id="SM00563"/>
    </source>
</evidence>
<keyword evidence="3" id="KW-0012">Acyltransferase</keyword>
<dbReference type="SUPFAM" id="SSF69593">
    <property type="entry name" value="Glycerol-3-phosphate (1)-acyltransferase"/>
    <property type="match status" value="1"/>
</dbReference>
<dbReference type="CDD" id="cd07990">
    <property type="entry name" value="LPLAT_LCLAT1-like"/>
    <property type="match status" value="1"/>
</dbReference>
<dbReference type="PANTHER" id="PTHR10983:SF16">
    <property type="entry name" value="LYSOCARDIOLIPIN ACYLTRANSFERASE 1"/>
    <property type="match status" value="1"/>
</dbReference>
<accession>A0ABT7DWI2</accession>
<feature type="domain" description="Phospholipid/glycerol acyltransferase" evidence="2">
    <location>
        <begin position="89"/>
        <end position="231"/>
    </location>
</feature>
<gene>
    <name evidence="3" type="ORF">PZA18_05595</name>
</gene>
<dbReference type="Pfam" id="PF01553">
    <property type="entry name" value="Acyltransferase"/>
    <property type="match status" value="1"/>
</dbReference>
<dbReference type="EC" id="2.3.-.-" evidence="3"/>
<keyword evidence="1" id="KW-0472">Membrane</keyword>
<feature type="transmembrane region" description="Helical" evidence="1">
    <location>
        <begin position="12"/>
        <end position="39"/>
    </location>
</feature>
<dbReference type="EMBL" id="JARRAF010000005">
    <property type="protein sequence ID" value="MDK2123520.1"/>
    <property type="molecule type" value="Genomic_DNA"/>
</dbReference>
<reference evidence="3" key="1">
    <citation type="submission" date="2023-03" db="EMBL/GenBank/DDBJ databases">
        <title>Chitinimonas shenzhenensis gen. nov., sp. nov., a novel member of family Burkholderiaceae isolated from activated sludge collected in Shen Zhen, China.</title>
        <authorList>
            <person name="Wang X."/>
        </authorList>
    </citation>
    <scope>NUCLEOTIDE SEQUENCE</scope>
    <source>
        <strain evidence="3">DQS-5</strain>
    </source>
</reference>
<dbReference type="RefSeq" id="WP_284099821.1">
    <property type="nucleotide sequence ID" value="NZ_JARRAF010000005.1"/>
</dbReference>